<dbReference type="EMBL" id="JAFLCK010000044">
    <property type="protein sequence ID" value="MBN8662598.1"/>
    <property type="molecule type" value="Genomic_DNA"/>
</dbReference>
<dbReference type="AlphaFoldDB" id="A0A8J7PLA2"/>
<feature type="domain" description="HigA2-like helix-turn-helix" evidence="1">
    <location>
        <begin position="5"/>
        <end position="83"/>
    </location>
</feature>
<protein>
    <submittedName>
        <fullName evidence="2">XRE family transcriptional regulator</fullName>
    </submittedName>
</protein>
<evidence type="ECO:0000313" key="3">
    <source>
        <dbReference type="Proteomes" id="UP000664277"/>
    </source>
</evidence>
<accession>A0A8J7PLA2</accession>
<evidence type="ECO:0000259" key="1">
    <source>
        <dbReference type="Pfam" id="PF13744"/>
    </source>
</evidence>
<name>A0A8J7PLA2_9BACT</name>
<reference evidence="2" key="1">
    <citation type="submission" date="2021-02" db="EMBL/GenBank/DDBJ databases">
        <title>Genome-Resolved Metagenomics of a Microbial Community Performing Photosynthetic Biological Nutrient Removal.</title>
        <authorList>
            <person name="Mcdaniel E.A."/>
        </authorList>
    </citation>
    <scope>NUCLEOTIDE SEQUENCE</scope>
    <source>
        <strain evidence="2">UWPOB_OBS1</strain>
    </source>
</reference>
<dbReference type="InterPro" id="IPR010982">
    <property type="entry name" value="Lambda_DNA-bd_dom_sf"/>
</dbReference>
<proteinExistence type="predicted"/>
<dbReference type="Proteomes" id="UP000664277">
    <property type="component" value="Unassembled WGS sequence"/>
</dbReference>
<organism evidence="2 3">
    <name type="scientific">Candidatus Obscuribacter phosphatis</name>
    <dbReference type="NCBI Taxonomy" id="1906157"/>
    <lineage>
        <taxon>Bacteria</taxon>
        <taxon>Bacillati</taxon>
        <taxon>Candidatus Melainabacteria</taxon>
        <taxon>Candidatus Obscuribacterales</taxon>
        <taxon>Candidatus Obscuribacteraceae</taxon>
        <taxon>Candidatus Obscuribacter</taxon>
    </lineage>
</organism>
<sequence length="107" mass="11739">MSKNVFADLGFTEEEAAGLKLKSCLFMSLQEAIRNSGKKQTDVAAIIGTDQAKVSKSLNGKLDEFSIERITEFMQKLGYDIHIGTCPAPADRQGTVVMDKRELADAR</sequence>
<dbReference type="Pfam" id="PF13744">
    <property type="entry name" value="HTH_37"/>
    <property type="match status" value="1"/>
</dbReference>
<evidence type="ECO:0000313" key="2">
    <source>
        <dbReference type="EMBL" id="MBN8662598.1"/>
    </source>
</evidence>
<dbReference type="InterPro" id="IPR039554">
    <property type="entry name" value="HigA2-like_HTH"/>
</dbReference>
<comment type="caution">
    <text evidence="2">The sequence shown here is derived from an EMBL/GenBank/DDBJ whole genome shotgun (WGS) entry which is preliminary data.</text>
</comment>
<gene>
    <name evidence="2" type="ORF">J0M35_19675</name>
</gene>
<dbReference type="GO" id="GO:0003677">
    <property type="term" value="F:DNA binding"/>
    <property type="evidence" value="ECO:0007669"/>
    <property type="project" value="InterPro"/>
</dbReference>
<dbReference type="SUPFAM" id="SSF47413">
    <property type="entry name" value="lambda repressor-like DNA-binding domains"/>
    <property type="match status" value="1"/>
</dbReference>
<dbReference type="Gene3D" id="1.10.260.40">
    <property type="entry name" value="lambda repressor-like DNA-binding domains"/>
    <property type="match status" value="1"/>
</dbReference>